<evidence type="ECO:0000313" key="2">
    <source>
        <dbReference type="Proteomes" id="UP000184498"/>
    </source>
</evidence>
<evidence type="ECO:0000313" key="1">
    <source>
        <dbReference type="EMBL" id="SHK43076.1"/>
    </source>
</evidence>
<reference evidence="2" key="1">
    <citation type="submission" date="2016-11" db="EMBL/GenBank/DDBJ databases">
        <authorList>
            <person name="Varghese N."/>
            <person name="Submissions S."/>
        </authorList>
    </citation>
    <scope>NUCLEOTIDE SEQUENCE [LARGE SCALE GENOMIC DNA]</scope>
    <source>
        <strain evidence="2">DSM 18016</strain>
    </source>
</reference>
<protein>
    <submittedName>
        <fullName evidence="1">Uncharacterized protein</fullName>
    </submittedName>
</protein>
<proteinExistence type="predicted"/>
<sequence>MNVKFSTEIVYVLNDKKDNVNHLSNRFLTLSQFVN</sequence>
<organism evidence="1 2">
    <name type="scientific">Epilithonimonas mollis</name>
    <dbReference type="NCBI Taxonomy" id="216903"/>
    <lineage>
        <taxon>Bacteria</taxon>
        <taxon>Pseudomonadati</taxon>
        <taxon>Bacteroidota</taxon>
        <taxon>Flavobacteriia</taxon>
        <taxon>Flavobacteriales</taxon>
        <taxon>Weeksellaceae</taxon>
        <taxon>Chryseobacterium group</taxon>
        <taxon>Epilithonimonas</taxon>
    </lineage>
</organism>
<dbReference type="EMBL" id="FRAM01000002">
    <property type="protein sequence ID" value="SHK43076.1"/>
    <property type="molecule type" value="Genomic_DNA"/>
</dbReference>
<dbReference type="AlphaFoldDB" id="A0A1M6SEF8"/>
<dbReference type="STRING" id="216903.SAMN05444371_2418"/>
<gene>
    <name evidence="1" type="ORF">SAMN05444371_2418</name>
</gene>
<accession>A0A1M6SEF8</accession>
<keyword evidence="2" id="KW-1185">Reference proteome</keyword>
<name>A0A1M6SEF8_9FLAO</name>
<dbReference type="Proteomes" id="UP000184498">
    <property type="component" value="Unassembled WGS sequence"/>
</dbReference>